<gene>
    <name evidence="2" type="ordered locus">Spiaf_2318</name>
</gene>
<sequence length="175" mass="19053">MHTRTLIIALAIGLIAVSGSWARSPGTGSPETVGSEAAAAGSTVTLAGTLELSECAWELHTTDAVYRIMLGRFGRNSELPLAEGEEARIHGFVQAAAIAPITLTIADQEYQLWNEDGRPGWARSSQAHRALQQDRAGHPRMQPERGVSRRDADSRQPRDRRQPAPEVQERGPRGR</sequence>
<dbReference type="HOGENOM" id="CLU_1531597_0_0_12"/>
<feature type="compositionally biased region" description="Basic and acidic residues" evidence="1">
    <location>
        <begin position="131"/>
        <end position="175"/>
    </location>
</feature>
<proteinExistence type="predicted"/>
<dbReference type="STRING" id="889378.Spiaf_2318"/>
<evidence type="ECO:0000313" key="3">
    <source>
        <dbReference type="Proteomes" id="UP000007383"/>
    </source>
</evidence>
<dbReference type="Proteomes" id="UP000007383">
    <property type="component" value="Chromosome"/>
</dbReference>
<reference evidence="3" key="1">
    <citation type="journal article" date="2013" name="Stand. Genomic Sci.">
        <title>Complete genome sequence of the halophilic bacterium Spirochaeta africana type strain (Z-7692(T)) from the alkaline Lake Magadi in the East African Rift.</title>
        <authorList>
            <person name="Liolos K."/>
            <person name="Abt B."/>
            <person name="Scheuner C."/>
            <person name="Teshima H."/>
            <person name="Held B."/>
            <person name="Lapidus A."/>
            <person name="Nolan M."/>
            <person name="Lucas S."/>
            <person name="Deshpande S."/>
            <person name="Cheng J.F."/>
            <person name="Tapia R."/>
            <person name="Goodwin L.A."/>
            <person name="Pitluck S."/>
            <person name="Pagani I."/>
            <person name="Ivanova N."/>
            <person name="Mavromatis K."/>
            <person name="Mikhailova N."/>
            <person name="Huntemann M."/>
            <person name="Pati A."/>
            <person name="Chen A."/>
            <person name="Palaniappan K."/>
            <person name="Land M."/>
            <person name="Rohde M."/>
            <person name="Tindall B.J."/>
            <person name="Detter J.C."/>
            <person name="Goker M."/>
            <person name="Bristow J."/>
            <person name="Eisen J.A."/>
            <person name="Markowitz V."/>
            <person name="Hugenholtz P."/>
            <person name="Woyke T."/>
            <person name="Klenk H.P."/>
            <person name="Kyrpides N.C."/>
        </authorList>
    </citation>
    <scope>NUCLEOTIDE SEQUENCE</scope>
    <source>
        <strain evidence="3">ATCC 700263 / DSM 8902 / Z-7692</strain>
    </source>
</reference>
<dbReference type="EMBL" id="CP003282">
    <property type="protein sequence ID" value="AFG38350.1"/>
    <property type="molecule type" value="Genomic_DNA"/>
</dbReference>
<organism evidence="2 3">
    <name type="scientific">Spirochaeta africana (strain ATCC 700263 / DSM 8902 / Z-7692)</name>
    <dbReference type="NCBI Taxonomy" id="889378"/>
    <lineage>
        <taxon>Bacteria</taxon>
        <taxon>Pseudomonadati</taxon>
        <taxon>Spirochaetota</taxon>
        <taxon>Spirochaetia</taxon>
        <taxon>Spirochaetales</taxon>
        <taxon>Spirochaetaceae</taxon>
        <taxon>Spirochaeta</taxon>
    </lineage>
</organism>
<dbReference type="KEGG" id="sfc:Spiaf_2318"/>
<evidence type="ECO:0000313" key="2">
    <source>
        <dbReference type="EMBL" id="AFG38350.1"/>
    </source>
</evidence>
<name>H9ULF7_SPIAZ</name>
<dbReference type="AlphaFoldDB" id="H9ULF7"/>
<evidence type="ECO:0000256" key="1">
    <source>
        <dbReference type="SAM" id="MobiDB-lite"/>
    </source>
</evidence>
<feature type="region of interest" description="Disordered" evidence="1">
    <location>
        <begin position="121"/>
        <end position="175"/>
    </location>
</feature>
<accession>H9ULF7</accession>
<dbReference type="RefSeq" id="WP_014456332.1">
    <property type="nucleotide sequence ID" value="NC_017098.1"/>
</dbReference>
<dbReference type="PATRIC" id="fig|889378.3.peg.2292"/>
<protein>
    <submittedName>
        <fullName evidence="2">Uncharacterized protein</fullName>
    </submittedName>
</protein>
<keyword evidence="3" id="KW-1185">Reference proteome</keyword>